<gene>
    <name evidence="3" type="ORF">DV701_14250</name>
</gene>
<feature type="region of interest" description="Disordered" evidence="1">
    <location>
        <begin position="33"/>
        <end position="59"/>
    </location>
</feature>
<dbReference type="Proteomes" id="UP000253790">
    <property type="component" value="Chromosome"/>
</dbReference>
<proteinExistence type="predicted"/>
<dbReference type="InterPro" id="IPR019060">
    <property type="entry name" value="DUF2382"/>
</dbReference>
<dbReference type="Pfam" id="PF09557">
    <property type="entry name" value="DUF2382"/>
    <property type="match status" value="1"/>
</dbReference>
<name>A0A345NQ16_9MICO</name>
<evidence type="ECO:0000256" key="1">
    <source>
        <dbReference type="SAM" id="MobiDB-lite"/>
    </source>
</evidence>
<dbReference type="KEGG" id="orn:DV701_14250"/>
<organism evidence="3 4">
    <name type="scientific">Ornithinimicrobium avium</name>
    <dbReference type="NCBI Taxonomy" id="2283195"/>
    <lineage>
        <taxon>Bacteria</taxon>
        <taxon>Bacillati</taxon>
        <taxon>Actinomycetota</taxon>
        <taxon>Actinomycetes</taxon>
        <taxon>Micrococcales</taxon>
        <taxon>Ornithinimicrobiaceae</taxon>
        <taxon>Ornithinimicrobium</taxon>
    </lineage>
</organism>
<dbReference type="EMBL" id="CP031229">
    <property type="protein sequence ID" value="AXH97124.1"/>
    <property type="molecule type" value="Genomic_DNA"/>
</dbReference>
<feature type="domain" description="DUF2382" evidence="2">
    <location>
        <begin position="2"/>
        <end position="51"/>
    </location>
</feature>
<evidence type="ECO:0000313" key="3">
    <source>
        <dbReference type="EMBL" id="AXH97124.1"/>
    </source>
</evidence>
<evidence type="ECO:0000259" key="2">
    <source>
        <dbReference type="Pfam" id="PF09557"/>
    </source>
</evidence>
<keyword evidence="4" id="KW-1185">Reference proteome</keyword>
<reference evidence="3 4" key="1">
    <citation type="submission" date="2018-07" db="EMBL/GenBank/DDBJ databases">
        <title>Complete genome sequencing of Ornithinimicrobium sp. AMA3305.</title>
        <authorList>
            <person name="Bae J.-W."/>
        </authorList>
    </citation>
    <scope>NUCLEOTIDE SEQUENCE [LARGE SCALE GENOMIC DNA]</scope>
    <source>
        <strain evidence="3 4">AMA3305</strain>
    </source>
</reference>
<protein>
    <submittedName>
        <fullName evidence="3">DUF2382 domain-containing protein</fullName>
    </submittedName>
</protein>
<evidence type="ECO:0000313" key="4">
    <source>
        <dbReference type="Proteomes" id="UP000253790"/>
    </source>
</evidence>
<sequence length="59" mass="6652">MGEDEVVVAVHEERPVIAKDVVATEQVGIQRESVTEQREVTTDVSREEVDVVEDTDRRS</sequence>
<accession>A0A345NQ16</accession>
<dbReference type="AlphaFoldDB" id="A0A345NQ16"/>